<proteinExistence type="predicted"/>
<keyword evidence="3" id="KW-1185">Reference proteome</keyword>
<dbReference type="OrthoDB" id="515313at2759"/>
<evidence type="ECO:0000313" key="2">
    <source>
        <dbReference type="EMBL" id="GBP18922.1"/>
    </source>
</evidence>
<protein>
    <submittedName>
        <fullName evidence="2">Uncharacterized protein</fullName>
    </submittedName>
</protein>
<comment type="caution">
    <text evidence="2">The sequence shown here is derived from an EMBL/GenBank/DDBJ whole genome shotgun (WGS) entry which is preliminary data.</text>
</comment>
<feature type="region of interest" description="Disordered" evidence="1">
    <location>
        <begin position="35"/>
        <end position="80"/>
    </location>
</feature>
<reference evidence="2 3" key="1">
    <citation type="journal article" date="2019" name="Commun. Biol.">
        <title>The bagworm genome reveals a unique fibroin gene that provides high tensile strength.</title>
        <authorList>
            <person name="Kono N."/>
            <person name="Nakamura H."/>
            <person name="Ohtoshi R."/>
            <person name="Tomita M."/>
            <person name="Numata K."/>
            <person name="Arakawa K."/>
        </authorList>
    </citation>
    <scope>NUCLEOTIDE SEQUENCE [LARGE SCALE GENOMIC DNA]</scope>
</reference>
<evidence type="ECO:0000256" key="1">
    <source>
        <dbReference type="SAM" id="MobiDB-lite"/>
    </source>
</evidence>
<gene>
    <name evidence="2" type="ORF">EVAR_20454_1</name>
</gene>
<dbReference type="AlphaFoldDB" id="A0A4C1TXZ2"/>
<organism evidence="2 3">
    <name type="scientific">Eumeta variegata</name>
    <name type="common">Bagworm moth</name>
    <name type="synonym">Eumeta japonica</name>
    <dbReference type="NCBI Taxonomy" id="151549"/>
    <lineage>
        <taxon>Eukaryota</taxon>
        <taxon>Metazoa</taxon>
        <taxon>Ecdysozoa</taxon>
        <taxon>Arthropoda</taxon>
        <taxon>Hexapoda</taxon>
        <taxon>Insecta</taxon>
        <taxon>Pterygota</taxon>
        <taxon>Neoptera</taxon>
        <taxon>Endopterygota</taxon>
        <taxon>Lepidoptera</taxon>
        <taxon>Glossata</taxon>
        <taxon>Ditrysia</taxon>
        <taxon>Tineoidea</taxon>
        <taxon>Psychidae</taxon>
        <taxon>Oiketicinae</taxon>
        <taxon>Eumeta</taxon>
    </lineage>
</organism>
<dbReference type="EMBL" id="BGZK01000102">
    <property type="protein sequence ID" value="GBP18922.1"/>
    <property type="molecule type" value="Genomic_DNA"/>
</dbReference>
<evidence type="ECO:0000313" key="3">
    <source>
        <dbReference type="Proteomes" id="UP000299102"/>
    </source>
</evidence>
<accession>A0A4C1TXZ2</accession>
<sequence length="92" mass="9934">MEYQCSVSDWPYSSGGVCPGLRGPHHTYPQAYDLHAPRRKAELGTGPGSESKPEPKLRTGLRPKTIVKPGSESSVTGIGVENETGIEIDIDR</sequence>
<dbReference type="Proteomes" id="UP000299102">
    <property type="component" value="Unassembled WGS sequence"/>
</dbReference>
<name>A0A4C1TXZ2_EUMVA</name>